<evidence type="ECO:0000256" key="1">
    <source>
        <dbReference type="ARBA" id="ARBA00006738"/>
    </source>
</evidence>
<dbReference type="Pfam" id="PF02021">
    <property type="entry name" value="UPF0102"/>
    <property type="match status" value="1"/>
</dbReference>
<dbReference type="GO" id="GO:0004519">
    <property type="term" value="F:endonuclease activity"/>
    <property type="evidence" value="ECO:0007669"/>
    <property type="project" value="UniProtKB-KW"/>
</dbReference>
<dbReference type="InterPro" id="IPR011335">
    <property type="entry name" value="Restrct_endonuc-II-like"/>
</dbReference>
<proteinExistence type="inferred from homology"/>
<dbReference type="AlphaFoldDB" id="A0A1H5XKM8"/>
<comment type="similarity">
    <text evidence="1 2">Belongs to the UPF0102 family.</text>
</comment>
<sequence length="129" mass="14879">MVQLPWNKPTTNKRQVGQDYEQLAKEYLSQHGLVSLTENFTVKCGEVDLIMRDTSCIVFVEVRYRQNQNYGLAQETVTRSKATKLQKAATLWLIKNGLSPYETEFRFDVVAIHRQGNDINWIKNAITQG</sequence>
<dbReference type="PANTHER" id="PTHR34039:SF1">
    <property type="entry name" value="UPF0102 PROTEIN YRAN"/>
    <property type="match status" value="1"/>
</dbReference>
<keyword evidence="4" id="KW-1185">Reference proteome</keyword>
<gene>
    <name evidence="3" type="ORF">SAMN04488244_107100</name>
</gene>
<dbReference type="GO" id="GO:0003676">
    <property type="term" value="F:nucleic acid binding"/>
    <property type="evidence" value="ECO:0007669"/>
    <property type="project" value="InterPro"/>
</dbReference>
<dbReference type="OrthoDB" id="9794876at2"/>
<evidence type="ECO:0000256" key="2">
    <source>
        <dbReference type="HAMAP-Rule" id="MF_00048"/>
    </source>
</evidence>
<reference evidence="4" key="1">
    <citation type="submission" date="2016-10" db="EMBL/GenBank/DDBJ databases">
        <authorList>
            <person name="Varghese N."/>
            <person name="Submissions S."/>
        </authorList>
    </citation>
    <scope>NUCLEOTIDE SEQUENCE [LARGE SCALE GENOMIC DNA]</scope>
    <source>
        <strain evidence="4">CGMCC 1.7062</strain>
    </source>
</reference>
<protein>
    <recommendedName>
        <fullName evidence="2">UPF0102 protein SAMN04488244_107100</fullName>
    </recommendedName>
</protein>
<dbReference type="Proteomes" id="UP000236721">
    <property type="component" value="Unassembled WGS sequence"/>
</dbReference>
<dbReference type="RefSeq" id="WP_103880071.1">
    <property type="nucleotide sequence ID" value="NZ_FNVG01000007.1"/>
</dbReference>
<name>A0A1H5XKM8_9VIBR</name>
<organism evidence="3 4">
    <name type="scientific">Vibrio hangzhouensis</name>
    <dbReference type="NCBI Taxonomy" id="462991"/>
    <lineage>
        <taxon>Bacteria</taxon>
        <taxon>Pseudomonadati</taxon>
        <taxon>Pseudomonadota</taxon>
        <taxon>Gammaproteobacteria</taxon>
        <taxon>Vibrionales</taxon>
        <taxon>Vibrionaceae</taxon>
        <taxon>Vibrio</taxon>
    </lineage>
</organism>
<dbReference type="HAMAP" id="MF_00048">
    <property type="entry name" value="UPF0102"/>
    <property type="match status" value="1"/>
</dbReference>
<dbReference type="SUPFAM" id="SSF52980">
    <property type="entry name" value="Restriction endonuclease-like"/>
    <property type="match status" value="1"/>
</dbReference>
<dbReference type="InterPro" id="IPR011856">
    <property type="entry name" value="tRNA_endonuc-like_dom_sf"/>
</dbReference>
<evidence type="ECO:0000313" key="4">
    <source>
        <dbReference type="Proteomes" id="UP000236721"/>
    </source>
</evidence>
<dbReference type="EMBL" id="FNVG01000007">
    <property type="protein sequence ID" value="SEG12272.1"/>
    <property type="molecule type" value="Genomic_DNA"/>
</dbReference>
<dbReference type="PANTHER" id="PTHR34039">
    <property type="entry name" value="UPF0102 PROTEIN YRAN"/>
    <property type="match status" value="1"/>
</dbReference>
<dbReference type="NCBIfam" id="TIGR00252">
    <property type="entry name" value="YraN family protein"/>
    <property type="match status" value="1"/>
</dbReference>
<dbReference type="InterPro" id="IPR003509">
    <property type="entry name" value="UPF0102_YraN-like"/>
</dbReference>
<keyword evidence="3" id="KW-0255">Endonuclease</keyword>
<keyword evidence="3" id="KW-0540">Nuclease</keyword>
<evidence type="ECO:0000313" key="3">
    <source>
        <dbReference type="EMBL" id="SEG12272.1"/>
    </source>
</evidence>
<dbReference type="Gene3D" id="3.40.1350.10">
    <property type="match status" value="1"/>
</dbReference>
<keyword evidence="3" id="KW-0378">Hydrolase</keyword>
<accession>A0A1H5XKM8</accession>
<dbReference type="NCBIfam" id="NF009150">
    <property type="entry name" value="PRK12497.1-3"/>
    <property type="match status" value="1"/>
</dbReference>